<feature type="compositionally biased region" description="Basic and acidic residues" evidence="1">
    <location>
        <begin position="43"/>
        <end position="52"/>
    </location>
</feature>
<comment type="caution">
    <text evidence="2">The sequence shown here is derived from an EMBL/GenBank/DDBJ whole genome shotgun (WGS) entry which is preliminary data.</text>
</comment>
<gene>
    <name evidence="2" type="ORF">cyc_06321</name>
</gene>
<evidence type="ECO:0000313" key="3">
    <source>
        <dbReference type="Proteomes" id="UP000095192"/>
    </source>
</evidence>
<feature type="compositionally biased region" description="Basic and acidic residues" evidence="1">
    <location>
        <begin position="1"/>
        <end position="16"/>
    </location>
</feature>
<organism evidence="2 3">
    <name type="scientific">Cyclospora cayetanensis</name>
    <dbReference type="NCBI Taxonomy" id="88456"/>
    <lineage>
        <taxon>Eukaryota</taxon>
        <taxon>Sar</taxon>
        <taxon>Alveolata</taxon>
        <taxon>Apicomplexa</taxon>
        <taxon>Conoidasida</taxon>
        <taxon>Coccidia</taxon>
        <taxon>Eucoccidiorida</taxon>
        <taxon>Eimeriorina</taxon>
        <taxon>Eimeriidae</taxon>
        <taxon>Cyclospora</taxon>
    </lineage>
</organism>
<accession>A0A1D3D3P1</accession>
<dbReference type="AlphaFoldDB" id="A0A1D3D3P1"/>
<sequence length="99" mass="10839">MLKDEKWHPARADTARQHPVLTYDKGRAEGGAGEVDPYNGGGRQEDDKDTGHSKKRCVGISVFSNTAELRICLVYKSVYSATVLITSASTDARIHENSC</sequence>
<keyword evidence="3" id="KW-1185">Reference proteome</keyword>
<dbReference type="EMBL" id="JROU02000871">
    <property type="protein sequence ID" value="OEH78064.1"/>
    <property type="molecule type" value="Genomic_DNA"/>
</dbReference>
<dbReference type="Proteomes" id="UP000095192">
    <property type="component" value="Unassembled WGS sequence"/>
</dbReference>
<reference evidence="2 3" key="1">
    <citation type="journal article" date="2016" name="BMC Genomics">
        <title>Comparative genomics reveals Cyclospora cayetanensis possesses coccidia-like metabolism and invasion components but unique surface antigens.</title>
        <authorList>
            <person name="Liu S."/>
            <person name="Wang L."/>
            <person name="Zheng H."/>
            <person name="Xu Z."/>
            <person name="Roellig D.M."/>
            <person name="Li N."/>
            <person name="Frace M.A."/>
            <person name="Tang K."/>
            <person name="Arrowood M.J."/>
            <person name="Moss D.M."/>
            <person name="Zhang L."/>
            <person name="Feng Y."/>
            <person name="Xiao L."/>
        </authorList>
    </citation>
    <scope>NUCLEOTIDE SEQUENCE [LARGE SCALE GENOMIC DNA]</scope>
    <source>
        <strain evidence="2 3">CHN_HEN01</strain>
    </source>
</reference>
<dbReference type="VEuPathDB" id="ToxoDB:cyc_06321"/>
<evidence type="ECO:0000256" key="1">
    <source>
        <dbReference type="SAM" id="MobiDB-lite"/>
    </source>
</evidence>
<proteinExistence type="predicted"/>
<evidence type="ECO:0000313" key="2">
    <source>
        <dbReference type="EMBL" id="OEH78064.1"/>
    </source>
</evidence>
<dbReference type="InParanoid" id="A0A1D3D3P1"/>
<name>A0A1D3D3P1_9EIME</name>
<feature type="region of interest" description="Disordered" evidence="1">
    <location>
        <begin position="1"/>
        <end position="54"/>
    </location>
</feature>
<protein>
    <submittedName>
        <fullName evidence="2">Uncharacterized protein</fullName>
    </submittedName>
</protein>